<sequence length="97" mass="11037">MDLFYHGQLYDDVGNLNRHPRATTQELTSLLRPANAKEAVAKDQIGHWYFAQLKHYGLPPTKHMNAAKVRLLNALNSEVLDIPPNVKKTRGRFEEGV</sequence>
<organism evidence="1 2">
    <name type="scientific">Coniosporium uncinatum</name>
    <dbReference type="NCBI Taxonomy" id="93489"/>
    <lineage>
        <taxon>Eukaryota</taxon>
        <taxon>Fungi</taxon>
        <taxon>Dikarya</taxon>
        <taxon>Ascomycota</taxon>
        <taxon>Pezizomycotina</taxon>
        <taxon>Dothideomycetes</taxon>
        <taxon>Dothideomycetes incertae sedis</taxon>
        <taxon>Coniosporium</taxon>
    </lineage>
</organism>
<evidence type="ECO:0000313" key="2">
    <source>
        <dbReference type="Proteomes" id="UP001186974"/>
    </source>
</evidence>
<proteinExistence type="predicted"/>
<protein>
    <submittedName>
        <fullName evidence="1">Uncharacterized protein</fullName>
    </submittedName>
</protein>
<gene>
    <name evidence="1" type="ORF">LTS18_003872</name>
</gene>
<dbReference type="Proteomes" id="UP001186974">
    <property type="component" value="Unassembled WGS sequence"/>
</dbReference>
<accession>A0ACC3DXY5</accession>
<keyword evidence="2" id="KW-1185">Reference proteome</keyword>
<reference evidence="1" key="1">
    <citation type="submission" date="2024-09" db="EMBL/GenBank/DDBJ databases">
        <title>Black Yeasts Isolated from many extreme environments.</title>
        <authorList>
            <person name="Coleine C."/>
            <person name="Stajich J.E."/>
            <person name="Selbmann L."/>
        </authorList>
    </citation>
    <scope>NUCLEOTIDE SEQUENCE</scope>
    <source>
        <strain evidence="1">CCFEE 5737</strain>
    </source>
</reference>
<name>A0ACC3DXY5_9PEZI</name>
<evidence type="ECO:0000313" key="1">
    <source>
        <dbReference type="EMBL" id="KAK3081690.1"/>
    </source>
</evidence>
<dbReference type="EMBL" id="JAWDJW010000091">
    <property type="protein sequence ID" value="KAK3081690.1"/>
    <property type="molecule type" value="Genomic_DNA"/>
</dbReference>
<comment type="caution">
    <text evidence="1">The sequence shown here is derived from an EMBL/GenBank/DDBJ whole genome shotgun (WGS) entry which is preliminary data.</text>
</comment>